<dbReference type="AlphaFoldDB" id="A0A8H4V870"/>
<dbReference type="PROSITE" id="PS50086">
    <property type="entry name" value="TBC_RABGAP"/>
    <property type="match status" value="1"/>
</dbReference>
<dbReference type="FunFam" id="1.10.8.270:FF:000032">
    <property type="entry name" value="GTPase activating protein (Gyp7)"/>
    <property type="match status" value="1"/>
</dbReference>
<keyword evidence="7" id="KW-1185">Reference proteome</keyword>
<sequence>MASEGSATRHPPARPASPSASFYAMSDDEEGGYNTITHKLSGRGVKLLFSKSKVYVHPTSSAKDNIPGYIALLQQKPSKSGRPTSSSSRDSLQSPASSDLLLAWIPESALGDSAGIYVKLDLCDGDSPPKQSYLVPPPPTVTTHSGSVGGYAFAIPVSAVYSLLVRPPSLGWWYGSIIINSRAGDCFPALFFHDNECQSTILQKKKLTRDNFDPFGEAGQMFWGADEVLRWLRRYIKIERSTAEPNIYLVEPSPADLESFGAVAASARNGKKPGASGSRDAEMDPFVKLIKETGWNIMNQFSKVTTLTRRAAQDLAENSNMPPQVKRLLRNPEVQTLQDEFDSARIYLARWAMGMAEQSERDRRGRTWTVRDVAELEDTDVGEFELLEVSLEERRKPVTAAEWATLFDSESGRLSLTVDEVKERIFHGGLDPDDGVRKEAWLFLLGVYEWYSTADERKAHIASLRDQYYRLKHTWWERLDGEGGEGEAGEWWREQRSRIEKDVHRTDRNVPIFQGEDTPHPDPNSPFADVGTNVHLEQMKEMLLTYNEHNKDLGYVQGMSDLLAPIYAVIQDDAVAFWAFERFMDRMERNFLRDQSGMRAQLLALDQLVNFMDPKLWNHLQRADSTNFFFFFRMILVWYKREFAWLDVQRLWEGLWTDYLSAEFPLFVALAILQKHRDVIMEHLKAFDEVLKYVNELSNTIDLESTLIRAEALFRKFQRHVEAIDKKQNFPAPRPADSASPSSPLQSAPASGTAPASTPDGRNKTAAGGSGSNKGKAAETPQQKVITPELRKLLSKKFEVLPRKTVAQKGDGMPASGNTE</sequence>
<feature type="compositionally biased region" description="Basic and acidic residues" evidence="4">
    <location>
        <begin position="789"/>
        <end position="802"/>
    </location>
</feature>
<dbReference type="InterPro" id="IPR035969">
    <property type="entry name" value="Rab-GAP_TBC_sf"/>
</dbReference>
<dbReference type="PANTHER" id="PTHR22957:SF502">
    <property type="entry name" value="SMALL G PROTEIN SIGNALING MODULATOR 2-RELATED"/>
    <property type="match status" value="1"/>
</dbReference>
<feature type="domain" description="Rab-GAP TBC" evidence="5">
    <location>
        <begin position="431"/>
        <end position="659"/>
    </location>
</feature>
<reference evidence="6 7" key="1">
    <citation type="journal article" date="2020" name="Genome Biol. Evol.">
        <title>A new high-quality draft genome assembly of the Chinese cordyceps Ophiocordyceps sinensis.</title>
        <authorList>
            <person name="Shu R."/>
            <person name="Zhang J."/>
            <person name="Meng Q."/>
            <person name="Zhang H."/>
            <person name="Zhou G."/>
            <person name="Li M."/>
            <person name="Wu P."/>
            <person name="Zhao Y."/>
            <person name="Chen C."/>
            <person name="Qin Q."/>
        </authorList>
    </citation>
    <scope>NUCLEOTIDE SEQUENCE [LARGE SCALE GENOMIC DNA]</scope>
    <source>
        <strain evidence="6 7">IOZ07</strain>
    </source>
</reference>
<dbReference type="InterPro" id="IPR000195">
    <property type="entry name" value="Rab-GAP-TBC_dom"/>
</dbReference>
<dbReference type="Proteomes" id="UP000557566">
    <property type="component" value="Unassembled WGS sequence"/>
</dbReference>
<evidence type="ECO:0000256" key="3">
    <source>
        <dbReference type="ARBA" id="ARBA00082648"/>
    </source>
</evidence>
<protein>
    <recommendedName>
        <fullName evidence="2">GTPase-activating protein GYP7</fullName>
    </recommendedName>
    <alternativeName>
        <fullName evidence="3">GAP for YPT7</fullName>
    </alternativeName>
</protein>
<evidence type="ECO:0000313" key="7">
    <source>
        <dbReference type="Proteomes" id="UP000557566"/>
    </source>
</evidence>
<dbReference type="Pfam" id="PF00566">
    <property type="entry name" value="RabGAP-TBC"/>
    <property type="match status" value="1"/>
</dbReference>
<keyword evidence="1" id="KW-0343">GTPase activation</keyword>
<evidence type="ECO:0000259" key="5">
    <source>
        <dbReference type="PROSITE" id="PS50086"/>
    </source>
</evidence>
<dbReference type="PANTHER" id="PTHR22957">
    <property type="entry name" value="TBC1 DOMAIN FAMILY MEMBER GTPASE-ACTIVATING PROTEIN"/>
    <property type="match status" value="1"/>
</dbReference>
<feature type="compositionally biased region" description="Low complexity" evidence="4">
    <location>
        <begin position="735"/>
        <end position="759"/>
    </location>
</feature>
<feature type="compositionally biased region" description="Low complexity" evidence="4">
    <location>
        <begin position="1"/>
        <end position="21"/>
    </location>
</feature>
<evidence type="ECO:0000313" key="6">
    <source>
        <dbReference type="EMBL" id="KAF4511235.1"/>
    </source>
</evidence>
<evidence type="ECO:0000256" key="4">
    <source>
        <dbReference type="SAM" id="MobiDB-lite"/>
    </source>
</evidence>
<dbReference type="FunFam" id="1.10.472.80:FF:000005">
    <property type="entry name" value="TBC1 domain family member 15"/>
    <property type="match status" value="1"/>
</dbReference>
<feature type="region of interest" description="Disordered" evidence="4">
    <location>
        <begin position="725"/>
        <end position="820"/>
    </location>
</feature>
<dbReference type="Gene3D" id="1.10.8.270">
    <property type="entry name" value="putative rabgap domain of human tbc1 domain family member 14 like domains"/>
    <property type="match status" value="1"/>
</dbReference>
<name>A0A8H4V870_9HYPO</name>
<comment type="caution">
    <text evidence="6">The sequence shown here is derived from an EMBL/GenBank/DDBJ whole genome shotgun (WGS) entry which is preliminary data.</text>
</comment>
<dbReference type="Gene3D" id="1.10.472.80">
    <property type="entry name" value="Ypt/Rab-GAP domain of gyp1p, domain 3"/>
    <property type="match status" value="1"/>
</dbReference>
<gene>
    <name evidence="6" type="ORF">G6O67_003052</name>
</gene>
<accession>A0A8H4V870</accession>
<dbReference type="SMART" id="SM00164">
    <property type="entry name" value="TBC"/>
    <property type="match status" value="1"/>
</dbReference>
<evidence type="ECO:0000256" key="2">
    <source>
        <dbReference type="ARBA" id="ARBA00072091"/>
    </source>
</evidence>
<proteinExistence type="predicted"/>
<dbReference type="GO" id="GO:0005096">
    <property type="term" value="F:GTPase activator activity"/>
    <property type="evidence" value="ECO:0007669"/>
    <property type="project" value="UniProtKB-KW"/>
</dbReference>
<evidence type="ECO:0000256" key="1">
    <source>
        <dbReference type="ARBA" id="ARBA00022468"/>
    </source>
</evidence>
<feature type="region of interest" description="Disordered" evidence="4">
    <location>
        <begin position="1"/>
        <end position="24"/>
    </location>
</feature>
<dbReference type="SUPFAM" id="SSF47923">
    <property type="entry name" value="Ypt/Rab-GAP domain of gyp1p"/>
    <property type="match status" value="2"/>
</dbReference>
<organism evidence="6 7">
    <name type="scientific">Ophiocordyceps sinensis</name>
    <dbReference type="NCBI Taxonomy" id="72228"/>
    <lineage>
        <taxon>Eukaryota</taxon>
        <taxon>Fungi</taxon>
        <taxon>Dikarya</taxon>
        <taxon>Ascomycota</taxon>
        <taxon>Pezizomycotina</taxon>
        <taxon>Sordariomycetes</taxon>
        <taxon>Hypocreomycetidae</taxon>
        <taxon>Hypocreales</taxon>
        <taxon>Ophiocordycipitaceae</taxon>
        <taxon>Ophiocordyceps</taxon>
    </lineage>
</organism>
<dbReference type="OrthoDB" id="10264062at2759"/>
<dbReference type="GO" id="GO:0005737">
    <property type="term" value="C:cytoplasm"/>
    <property type="evidence" value="ECO:0007669"/>
    <property type="project" value="UniProtKB-ARBA"/>
</dbReference>
<dbReference type="EMBL" id="JAAVMX010000003">
    <property type="protein sequence ID" value="KAF4511235.1"/>
    <property type="molecule type" value="Genomic_DNA"/>
</dbReference>